<proteinExistence type="predicted"/>
<sequence length="133" mass="15105">MEKIIMNICASSDSFGAYSENCEGIYAAGGTVEECKKDVEVAIALIKKNLPEERWPEQIKGDYTLVWHYDIQSLLLYYGGLLSLSGLERLTGIHQKQLWSYMHGRSKPRIQQKQRIEKALHSFANELADVSVL</sequence>
<dbReference type="InterPro" id="IPR035069">
    <property type="entry name" value="TTHA1013/TTHA0281-like"/>
</dbReference>
<organism evidence="1 2">
    <name type="scientific">Bacteroides stercoris</name>
    <dbReference type="NCBI Taxonomy" id="46506"/>
    <lineage>
        <taxon>Bacteria</taxon>
        <taxon>Pseudomonadati</taxon>
        <taxon>Bacteroidota</taxon>
        <taxon>Bacteroidia</taxon>
        <taxon>Bacteroidales</taxon>
        <taxon>Bacteroidaceae</taxon>
        <taxon>Bacteroides</taxon>
    </lineage>
</organism>
<dbReference type="EMBL" id="QSGN01000061">
    <property type="protein sequence ID" value="RHB23498.1"/>
    <property type="molecule type" value="Genomic_DNA"/>
</dbReference>
<gene>
    <name evidence="1" type="ORF">DW889_16020</name>
</gene>
<dbReference type="SUPFAM" id="SSF143100">
    <property type="entry name" value="TTHA1013/TTHA0281-like"/>
    <property type="match status" value="1"/>
</dbReference>
<evidence type="ECO:0000313" key="2">
    <source>
        <dbReference type="Proteomes" id="UP000283482"/>
    </source>
</evidence>
<comment type="caution">
    <text evidence="1">The sequence shown here is derived from an EMBL/GenBank/DDBJ whole genome shotgun (WGS) entry which is preliminary data.</text>
</comment>
<name>A0A413UV34_BACSE</name>
<accession>A0A413UV34</accession>
<dbReference type="Proteomes" id="UP000283482">
    <property type="component" value="Unassembled WGS sequence"/>
</dbReference>
<dbReference type="AlphaFoldDB" id="A0A413UV34"/>
<evidence type="ECO:0000313" key="1">
    <source>
        <dbReference type="EMBL" id="RHB23498.1"/>
    </source>
</evidence>
<reference evidence="1 2" key="1">
    <citation type="submission" date="2018-08" db="EMBL/GenBank/DDBJ databases">
        <title>A genome reference for cultivated species of the human gut microbiota.</title>
        <authorList>
            <person name="Zou Y."/>
            <person name="Xue W."/>
            <person name="Luo G."/>
        </authorList>
    </citation>
    <scope>NUCLEOTIDE SEQUENCE [LARGE SCALE GENOMIC DNA]</scope>
    <source>
        <strain evidence="1 2">AM40-34</strain>
    </source>
</reference>
<dbReference type="RefSeq" id="WP_117907847.1">
    <property type="nucleotide sequence ID" value="NZ_JADMRQ010000038.1"/>
</dbReference>
<protein>
    <submittedName>
        <fullName evidence="1">Type II toxin-antitoxin system HicB family antitoxin</fullName>
    </submittedName>
</protein>